<evidence type="ECO:0000313" key="1">
    <source>
        <dbReference type="EMBL" id="KAI3788743.1"/>
    </source>
</evidence>
<reference evidence="1 2" key="2">
    <citation type="journal article" date="2022" name="Mol. Ecol. Resour.">
        <title>The genomes of chicory, endive, great burdock and yacon provide insights into Asteraceae paleo-polyploidization history and plant inulin production.</title>
        <authorList>
            <person name="Fan W."/>
            <person name="Wang S."/>
            <person name="Wang H."/>
            <person name="Wang A."/>
            <person name="Jiang F."/>
            <person name="Liu H."/>
            <person name="Zhao H."/>
            <person name="Xu D."/>
            <person name="Zhang Y."/>
        </authorList>
    </citation>
    <scope>NUCLEOTIDE SEQUENCE [LARGE SCALE GENOMIC DNA]</scope>
    <source>
        <strain evidence="2">cv. Punajuju</strain>
        <tissue evidence="1">Leaves</tissue>
    </source>
</reference>
<name>A0ACB9GZW9_CICIN</name>
<organism evidence="1 2">
    <name type="scientific">Cichorium intybus</name>
    <name type="common">Chicory</name>
    <dbReference type="NCBI Taxonomy" id="13427"/>
    <lineage>
        <taxon>Eukaryota</taxon>
        <taxon>Viridiplantae</taxon>
        <taxon>Streptophyta</taxon>
        <taxon>Embryophyta</taxon>
        <taxon>Tracheophyta</taxon>
        <taxon>Spermatophyta</taxon>
        <taxon>Magnoliopsida</taxon>
        <taxon>eudicotyledons</taxon>
        <taxon>Gunneridae</taxon>
        <taxon>Pentapetalae</taxon>
        <taxon>asterids</taxon>
        <taxon>campanulids</taxon>
        <taxon>Asterales</taxon>
        <taxon>Asteraceae</taxon>
        <taxon>Cichorioideae</taxon>
        <taxon>Cichorieae</taxon>
        <taxon>Cichoriinae</taxon>
        <taxon>Cichorium</taxon>
    </lineage>
</organism>
<sequence>MFTSGDIFWLQNESSGPPLNAYTFPEGEGEKIDLEVHNFIGAGGVALSIYNTDEEFVMQLLKCLLLLSMIQIMIATFMGVEAASIETKASRDHQGGYHLTKQELSDIQHGKDSGKFSL</sequence>
<accession>A0ACB9GZW9</accession>
<protein>
    <submittedName>
        <fullName evidence="1">Uncharacterized protein</fullName>
    </submittedName>
</protein>
<proteinExistence type="predicted"/>
<evidence type="ECO:0000313" key="2">
    <source>
        <dbReference type="Proteomes" id="UP001055811"/>
    </source>
</evidence>
<comment type="caution">
    <text evidence="1">The sequence shown here is derived from an EMBL/GenBank/DDBJ whole genome shotgun (WGS) entry which is preliminary data.</text>
</comment>
<keyword evidence="2" id="KW-1185">Reference proteome</keyword>
<reference evidence="2" key="1">
    <citation type="journal article" date="2022" name="Mol. Ecol. Resour.">
        <title>The genomes of chicory, endive, great burdock and yacon provide insights into Asteraceae palaeo-polyploidization history and plant inulin production.</title>
        <authorList>
            <person name="Fan W."/>
            <person name="Wang S."/>
            <person name="Wang H."/>
            <person name="Wang A."/>
            <person name="Jiang F."/>
            <person name="Liu H."/>
            <person name="Zhao H."/>
            <person name="Xu D."/>
            <person name="Zhang Y."/>
        </authorList>
    </citation>
    <scope>NUCLEOTIDE SEQUENCE [LARGE SCALE GENOMIC DNA]</scope>
    <source>
        <strain evidence="2">cv. Punajuju</strain>
    </source>
</reference>
<dbReference type="EMBL" id="CM042009">
    <property type="protein sequence ID" value="KAI3788743.1"/>
    <property type="molecule type" value="Genomic_DNA"/>
</dbReference>
<dbReference type="Proteomes" id="UP001055811">
    <property type="component" value="Linkage Group LG01"/>
</dbReference>
<gene>
    <name evidence="1" type="ORF">L2E82_01516</name>
</gene>